<dbReference type="Pfam" id="PF12833">
    <property type="entry name" value="HTH_18"/>
    <property type="match status" value="1"/>
</dbReference>
<evidence type="ECO:0000313" key="8">
    <source>
        <dbReference type="Proteomes" id="UP000214746"/>
    </source>
</evidence>
<dbReference type="InterPro" id="IPR009057">
    <property type="entry name" value="Homeodomain-like_sf"/>
</dbReference>
<evidence type="ECO:0000256" key="4">
    <source>
        <dbReference type="PROSITE-ProRule" id="PRU00169"/>
    </source>
</evidence>
<dbReference type="SMART" id="SM00448">
    <property type="entry name" value="REC"/>
    <property type="match status" value="1"/>
</dbReference>
<dbReference type="PANTHER" id="PTHR43280:SF2">
    <property type="entry name" value="HTH-TYPE TRANSCRIPTIONAL REGULATOR EXSA"/>
    <property type="match status" value="1"/>
</dbReference>
<protein>
    <submittedName>
        <fullName evidence="7">Response regulator</fullName>
    </submittedName>
</protein>
<evidence type="ECO:0000256" key="2">
    <source>
        <dbReference type="ARBA" id="ARBA00023125"/>
    </source>
</evidence>
<comment type="caution">
    <text evidence="7">The sequence shown here is derived from an EMBL/GenBank/DDBJ whole genome shotgun (WGS) entry which is preliminary data.</text>
</comment>
<proteinExistence type="predicted"/>
<keyword evidence="3" id="KW-0804">Transcription</keyword>
<dbReference type="Gene3D" id="1.10.10.60">
    <property type="entry name" value="Homeodomain-like"/>
    <property type="match status" value="2"/>
</dbReference>
<dbReference type="AlphaFoldDB" id="A0A2W1NF46"/>
<keyword evidence="4" id="KW-0597">Phosphoprotein</keyword>
<dbReference type="PANTHER" id="PTHR43280">
    <property type="entry name" value="ARAC-FAMILY TRANSCRIPTIONAL REGULATOR"/>
    <property type="match status" value="1"/>
</dbReference>
<evidence type="ECO:0000313" key="7">
    <source>
        <dbReference type="EMBL" id="PZE22300.1"/>
    </source>
</evidence>
<name>A0A2W1NF46_PAEXE</name>
<keyword evidence="1" id="KW-0805">Transcription regulation</keyword>
<evidence type="ECO:0000259" key="6">
    <source>
        <dbReference type="PROSITE" id="PS50110"/>
    </source>
</evidence>
<dbReference type="SMART" id="SM00342">
    <property type="entry name" value="HTH_ARAC"/>
    <property type="match status" value="1"/>
</dbReference>
<dbReference type="RefSeq" id="WP_089198072.1">
    <property type="nucleotide sequence ID" value="NZ_NHRJ02000001.1"/>
</dbReference>
<dbReference type="Pfam" id="PF00072">
    <property type="entry name" value="Response_reg"/>
    <property type="match status" value="1"/>
</dbReference>
<dbReference type="PROSITE" id="PS50110">
    <property type="entry name" value="RESPONSE_REGULATORY"/>
    <property type="match status" value="1"/>
</dbReference>
<evidence type="ECO:0000256" key="1">
    <source>
        <dbReference type="ARBA" id="ARBA00023015"/>
    </source>
</evidence>
<dbReference type="InterPro" id="IPR001789">
    <property type="entry name" value="Sig_transdc_resp-reg_receiver"/>
</dbReference>
<dbReference type="CDD" id="cd17536">
    <property type="entry name" value="REC_YesN-like"/>
    <property type="match status" value="1"/>
</dbReference>
<dbReference type="GO" id="GO:0003700">
    <property type="term" value="F:DNA-binding transcription factor activity"/>
    <property type="evidence" value="ECO:0007669"/>
    <property type="project" value="InterPro"/>
</dbReference>
<accession>A0A2W1NF46</accession>
<dbReference type="EMBL" id="NHRJ02000001">
    <property type="protein sequence ID" value="PZE22300.1"/>
    <property type="molecule type" value="Genomic_DNA"/>
</dbReference>
<dbReference type="SUPFAM" id="SSF46689">
    <property type="entry name" value="Homeodomain-like"/>
    <property type="match status" value="2"/>
</dbReference>
<keyword evidence="8" id="KW-1185">Reference proteome</keyword>
<dbReference type="PROSITE" id="PS01124">
    <property type="entry name" value="HTH_ARAC_FAMILY_2"/>
    <property type="match status" value="1"/>
</dbReference>
<dbReference type="InterPro" id="IPR011006">
    <property type="entry name" value="CheY-like_superfamily"/>
</dbReference>
<keyword evidence="2" id="KW-0238">DNA-binding</keyword>
<evidence type="ECO:0000259" key="5">
    <source>
        <dbReference type="PROSITE" id="PS01124"/>
    </source>
</evidence>
<dbReference type="SUPFAM" id="SSF52172">
    <property type="entry name" value="CheY-like"/>
    <property type="match status" value="1"/>
</dbReference>
<reference evidence="7" key="1">
    <citation type="submission" date="2018-06" db="EMBL/GenBank/DDBJ databases">
        <title>Paenibacillus xerothermodurans sp. nov. an extremely dry heat resistant spore forming bacterium isolated from the soil of Cape Canaveral, Florida.</title>
        <authorList>
            <person name="Seuylemezian A."/>
            <person name="Kaur N."/>
            <person name="Patil P."/>
            <person name="Patil P."/>
            <person name="Mayilraj S."/>
            <person name="Vaishampayan P."/>
        </authorList>
    </citation>
    <scope>NUCLEOTIDE SEQUENCE [LARGE SCALE GENOMIC DNA]</scope>
    <source>
        <strain evidence="7">ATCC 27380</strain>
    </source>
</reference>
<dbReference type="GO" id="GO:0043565">
    <property type="term" value="F:sequence-specific DNA binding"/>
    <property type="evidence" value="ECO:0007669"/>
    <property type="project" value="InterPro"/>
</dbReference>
<feature type="domain" description="HTH araC/xylS-type" evidence="5">
    <location>
        <begin position="403"/>
        <end position="501"/>
    </location>
</feature>
<evidence type="ECO:0000256" key="3">
    <source>
        <dbReference type="ARBA" id="ARBA00023163"/>
    </source>
</evidence>
<dbReference type="InterPro" id="IPR018062">
    <property type="entry name" value="HTH_AraC-typ_CS"/>
</dbReference>
<dbReference type="InterPro" id="IPR018060">
    <property type="entry name" value="HTH_AraC"/>
</dbReference>
<dbReference type="Proteomes" id="UP000214746">
    <property type="component" value="Unassembled WGS sequence"/>
</dbReference>
<dbReference type="GO" id="GO:0000160">
    <property type="term" value="P:phosphorelay signal transduction system"/>
    <property type="evidence" value="ECO:0007669"/>
    <property type="project" value="InterPro"/>
</dbReference>
<feature type="domain" description="Response regulatory" evidence="6">
    <location>
        <begin position="2"/>
        <end position="118"/>
    </location>
</feature>
<gene>
    <name evidence="7" type="ORF">CBW46_000445</name>
</gene>
<dbReference type="Gene3D" id="3.40.50.2300">
    <property type="match status" value="1"/>
</dbReference>
<organism evidence="7 8">
    <name type="scientific">Paenibacillus xerothermodurans</name>
    <dbReference type="NCBI Taxonomy" id="1977292"/>
    <lineage>
        <taxon>Bacteria</taxon>
        <taxon>Bacillati</taxon>
        <taxon>Bacillota</taxon>
        <taxon>Bacilli</taxon>
        <taxon>Bacillales</taxon>
        <taxon>Paenibacillaceae</taxon>
        <taxon>Paenibacillus</taxon>
    </lineage>
</organism>
<dbReference type="PROSITE" id="PS00041">
    <property type="entry name" value="HTH_ARAC_FAMILY_1"/>
    <property type="match status" value="1"/>
</dbReference>
<sequence length="509" mass="57990">MNIFVVEDERWALAEMVELLKAYRPEHRVFAFDNGDDALTAADGVRPDLVLTDVNMPGIDGLELIEQLHKLDPTIKSMIVSVHDEFEYARQGMKFGVVDYLLKPVKKDDLVNAVDKAVQRIETDSKRREQWMNGSIAQMLVAAEIPVHADLQQINAGAYCMVLLILDKHAELKGWKDAGLHADAMREIFTSAIAPTTQFHCVELDCWQKVVLIPLTGSNQMGAVKTTLASLYQQLHRLPAPIHIGLAHKSEQRSLYDTLYELKQRMDEQMTFGMCTFLSDDRPLPDVDLSTVWEKVRLMEWHFNKSEIAKGQTALHRILDELRQRQITRRQMRLFIHDLLFSLKYNLLAARTGAVNVNVLQEDISAFHRLSGYVELSDWLSEKVIGLYCSERPTDRTPRNLVPVLLQIIHNNYQGTLSLQQFAADHHVSLGYLSRIFKSQTGSTFSDYVTGYRIRKAKELLSGGIERLQEVSRLVGYEDPKHFSALFKKIVGQTPMAYARSKLPATGRE</sequence>
<dbReference type="OrthoDB" id="2500628at2"/>
<feature type="modified residue" description="4-aspartylphosphate" evidence="4">
    <location>
        <position position="53"/>
    </location>
</feature>